<evidence type="ECO:0000259" key="9">
    <source>
        <dbReference type="Pfam" id="PF03176"/>
    </source>
</evidence>
<feature type="transmembrane region" description="Helical" evidence="8">
    <location>
        <begin position="360"/>
        <end position="383"/>
    </location>
</feature>
<dbReference type="SUPFAM" id="SSF82866">
    <property type="entry name" value="Multidrug efflux transporter AcrB transmembrane domain"/>
    <property type="match status" value="2"/>
</dbReference>
<keyword evidence="5 8" id="KW-1133">Transmembrane helix</keyword>
<evidence type="ECO:0000256" key="2">
    <source>
        <dbReference type="ARBA" id="ARBA00010157"/>
    </source>
</evidence>
<feature type="transmembrane region" description="Helical" evidence="8">
    <location>
        <begin position="435"/>
        <end position="455"/>
    </location>
</feature>
<evidence type="ECO:0000256" key="3">
    <source>
        <dbReference type="ARBA" id="ARBA00022475"/>
    </source>
</evidence>
<dbReference type="Pfam" id="PF03176">
    <property type="entry name" value="MMPL"/>
    <property type="match status" value="2"/>
</dbReference>
<dbReference type="InterPro" id="IPR004869">
    <property type="entry name" value="MMPL_dom"/>
</dbReference>
<feature type="transmembrane region" description="Helical" evidence="8">
    <location>
        <begin position="738"/>
        <end position="762"/>
    </location>
</feature>
<comment type="similarity">
    <text evidence="2">Belongs to the resistance-nodulation-cell division (RND) (TC 2.A.6) family. MmpL subfamily.</text>
</comment>
<evidence type="ECO:0000256" key="5">
    <source>
        <dbReference type="ARBA" id="ARBA00022989"/>
    </source>
</evidence>
<feature type="transmembrane region" description="Helical" evidence="8">
    <location>
        <begin position="639"/>
        <end position="657"/>
    </location>
</feature>
<dbReference type="Proteomes" id="UP000319976">
    <property type="component" value="Chromosome"/>
</dbReference>
<dbReference type="KEGG" id="chya:V22_02050"/>
<proteinExistence type="inferred from homology"/>
<accession>A0A517T3Q1</accession>
<dbReference type="Gene3D" id="1.20.1640.10">
    <property type="entry name" value="Multidrug efflux transporter AcrB transmembrane domain"/>
    <property type="match status" value="2"/>
</dbReference>
<dbReference type="RefSeq" id="WP_231734125.1">
    <property type="nucleotide sequence ID" value="NZ_CP036316.1"/>
</dbReference>
<sequence>MVFRALGQFVARYWWLMPVIWIAVYITLRLAAPPWSEVIRDGEFAYLPASSPSLRGEQEFNEVFKDNFLQSNIAVVARRRGIGPDGEPLKLTETAEEPLRSDYQFLDEVLIPRIRELLLENDWIAANADSAEDDSHVVASVATHSDSGLGELLKSRDGSAVLVLINLRTEYQEKANRPLITALDELTNPVSGTLRRERLIPPGLDLYLSGSAVVGNDLRQAAEDSAGSTHIATVVLVVVLLVLIYQAPLLAIIPLITVFMSVRISLFLLSIGAEAGAVDLFNGIKIYIIVVMYGAGIDYCMFLMARYKEELDNGKDLNTAIGDSIHHVGSALAASAGTTMVGLGMMVFAEFGKFRQAGAAMSFSLLIVLLGSITLTPALLRLFGRYAFWPRVPTARFSVGPSLFSPTNLVSRILASNVTRGFWTQIAARLVQAPGQWWLITVAAMLPFALVGVLLQDWLTYGLLSELPNNKLSVRGARAVEDHFPAGHAAPVTILLVQPPDGVNFAEPAGTGRIAELTSELWDRREEFGLADIRTVSAPLGVLRLEGLSVFDRRGAVFRAARYSNYYVSDAAPHPSSATRLDLIGDDSVFSHESMERLDLLEDNIRELLPSDLADSEVYFIGPTASIRDLRAVTGRDRIRIDILVLAGVFAVLVLLLRNVAISAYLIGTVFFSFLVTLGFTYVVFWLFTPDFPGLDWKVPIFLFTILVAIGEDYNIYLVTRVREEQARLSPVRGVTSALAKTGGIISGCGVIMAGTFSSLTFGSLTGMVQLGFALACGVLLDTFIVRPILVPAYLIMLNRGDFGDAGRWLGAEAHAVRSTSKEKPTSDQKNIAPTEPVP</sequence>
<feature type="transmembrane region" description="Helical" evidence="8">
    <location>
        <begin position="251"/>
        <end position="272"/>
    </location>
</feature>
<evidence type="ECO:0000313" key="10">
    <source>
        <dbReference type="EMBL" id="QDT63007.1"/>
    </source>
</evidence>
<feature type="transmembrane region" description="Helical" evidence="8">
    <location>
        <begin position="768"/>
        <end position="790"/>
    </location>
</feature>
<feature type="transmembrane region" description="Helical" evidence="8">
    <location>
        <begin position="284"/>
        <end position="305"/>
    </location>
</feature>
<organism evidence="10 11">
    <name type="scientific">Calycomorphotria hydatis</name>
    <dbReference type="NCBI Taxonomy" id="2528027"/>
    <lineage>
        <taxon>Bacteria</taxon>
        <taxon>Pseudomonadati</taxon>
        <taxon>Planctomycetota</taxon>
        <taxon>Planctomycetia</taxon>
        <taxon>Planctomycetales</taxon>
        <taxon>Planctomycetaceae</taxon>
        <taxon>Calycomorphotria</taxon>
    </lineage>
</organism>
<keyword evidence="4 8" id="KW-0812">Transmembrane</keyword>
<dbReference type="GO" id="GO:0005886">
    <property type="term" value="C:plasma membrane"/>
    <property type="evidence" value="ECO:0007669"/>
    <property type="project" value="UniProtKB-SubCell"/>
</dbReference>
<feature type="domain" description="Membrane transport protein MMPL" evidence="9">
    <location>
        <begin position="588"/>
        <end position="809"/>
    </location>
</feature>
<gene>
    <name evidence="10" type="primary">mmpL8_1</name>
    <name evidence="10" type="ORF">V22_02050</name>
</gene>
<feature type="transmembrane region" description="Helical" evidence="8">
    <location>
        <begin position="699"/>
        <end position="717"/>
    </location>
</feature>
<feature type="region of interest" description="Disordered" evidence="7">
    <location>
        <begin position="817"/>
        <end position="839"/>
    </location>
</feature>
<keyword evidence="11" id="KW-1185">Reference proteome</keyword>
<evidence type="ECO:0000256" key="8">
    <source>
        <dbReference type="SAM" id="Phobius"/>
    </source>
</evidence>
<name>A0A517T3Q1_9PLAN</name>
<dbReference type="PANTHER" id="PTHR33406:SF6">
    <property type="entry name" value="MEMBRANE PROTEIN YDGH-RELATED"/>
    <property type="match status" value="1"/>
</dbReference>
<reference evidence="10 11" key="1">
    <citation type="submission" date="2019-02" db="EMBL/GenBank/DDBJ databases">
        <title>Deep-cultivation of Planctomycetes and their phenomic and genomic characterization uncovers novel biology.</title>
        <authorList>
            <person name="Wiegand S."/>
            <person name="Jogler M."/>
            <person name="Boedeker C."/>
            <person name="Pinto D."/>
            <person name="Vollmers J."/>
            <person name="Rivas-Marin E."/>
            <person name="Kohn T."/>
            <person name="Peeters S.H."/>
            <person name="Heuer A."/>
            <person name="Rast P."/>
            <person name="Oberbeckmann S."/>
            <person name="Bunk B."/>
            <person name="Jeske O."/>
            <person name="Meyerdierks A."/>
            <person name="Storesund J.E."/>
            <person name="Kallscheuer N."/>
            <person name="Luecker S."/>
            <person name="Lage O.M."/>
            <person name="Pohl T."/>
            <person name="Merkel B.J."/>
            <person name="Hornburger P."/>
            <person name="Mueller R.-W."/>
            <person name="Bruemmer F."/>
            <person name="Labrenz M."/>
            <person name="Spormann A.M."/>
            <person name="Op den Camp H."/>
            <person name="Overmann J."/>
            <person name="Amann R."/>
            <person name="Jetten M.S.M."/>
            <person name="Mascher T."/>
            <person name="Medema M.H."/>
            <person name="Devos D.P."/>
            <person name="Kaster A.-K."/>
            <person name="Ovreas L."/>
            <person name="Rohde M."/>
            <person name="Galperin M.Y."/>
            <person name="Jogler C."/>
        </authorList>
    </citation>
    <scope>NUCLEOTIDE SEQUENCE [LARGE SCALE GENOMIC DNA]</scope>
    <source>
        <strain evidence="10 11">V22</strain>
    </source>
</reference>
<dbReference type="AlphaFoldDB" id="A0A517T3Q1"/>
<protein>
    <submittedName>
        <fullName evidence="10">Membrane transport protein mmpL8</fullName>
    </submittedName>
</protein>
<dbReference type="PANTHER" id="PTHR33406">
    <property type="entry name" value="MEMBRANE PROTEIN MJ1562-RELATED"/>
    <property type="match status" value="1"/>
</dbReference>
<evidence type="ECO:0000313" key="11">
    <source>
        <dbReference type="Proteomes" id="UP000319976"/>
    </source>
</evidence>
<feature type="transmembrane region" description="Helical" evidence="8">
    <location>
        <begin position="12"/>
        <end position="32"/>
    </location>
</feature>
<evidence type="ECO:0000256" key="4">
    <source>
        <dbReference type="ARBA" id="ARBA00022692"/>
    </source>
</evidence>
<dbReference type="EMBL" id="CP036316">
    <property type="protein sequence ID" value="QDT63007.1"/>
    <property type="molecule type" value="Genomic_DNA"/>
</dbReference>
<evidence type="ECO:0000256" key="6">
    <source>
        <dbReference type="ARBA" id="ARBA00023136"/>
    </source>
</evidence>
<feature type="transmembrane region" description="Helical" evidence="8">
    <location>
        <begin position="226"/>
        <end position="245"/>
    </location>
</feature>
<evidence type="ECO:0000256" key="7">
    <source>
        <dbReference type="SAM" id="MobiDB-lite"/>
    </source>
</evidence>
<dbReference type="InterPro" id="IPR050545">
    <property type="entry name" value="Mycobact_MmpL"/>
</dbReference>
<keyword evidence="3" id="KW-1003">Cell membrane</keyword>
<keyword evidence="6 8" id="KW-0472">Membrane</keyword>
<feature type="transmembrane region" description="Helical" evidence="8">
    <location>
        <begin position="403"/>
        <end position="423"/>
    </location>
</feature>
<comment type="subcellular location">
    <subcellularLocation>
        <location evidence="1">Cell membrane</location>
        <topology evidence="1">Multi-pass membrane protein</topology>
    </subcellularLocation>
</comment>
<feature type="transmembrane region" description="Helical" evidence="8">
    <location>
        <begin position="664"/>
        <end position="687"/>
    </location>
</feature>
<feature type="domain" description="Membrane transport protein MMPL" evidence="9">
    <location>
        <begin position="128"/>
        <end position="435"/>
    </location>
</feature>
<feature type="transmembrane region" description="Helical" evidence="8">
    <location>
        <begin position="325"/>
        <end position="348"/>
    </location>
</feature>
<evidence type="ECO:0000256" key="1">
    <source>
        <dbReference type="ARBA" id="ARBA00004651"/>
    </source>
</evidence>